<dbReference type="Proteomes" id="UP000431269">
    <property type="component" value="Chromosome"/>
</dbReference>
<proteinExistence type="predicted"/>
<name>A0A6I6MLZ5_9CAUL</name>
<organism evidence="3 4">
    <name type="scientific">Terricaulis silvestris</name>
    <dbReference type="NCBI Taxonomy" id="2686094"/>
    <lineage>
        <taxon>Bacteria</taxon>
        <taxon>Pseudomonadati</taxon>
        <taxon>Pseudomonadota</taxon>
        <taxon>Alphaproteobacteria</taxon>
        <taxon>Caulobacterales</taxon>
        <taxon>Caulobacteraceae</taxon>
        <taxon>Terricaulis</taxon>
    </lineage>
</organism>
<sequence>MRALVFVLALAACSQQTEAPSEPAAETPVPAAEAAAASNDPATNLARMPAPDGLRAAGVDFRAVGQEPGWLLDIYTRGVIKMVWAYGENYAEFAVEAPNTAQEGATRYEASSDGRSLVVTIRRAPCQDAMSGEAYPATVEVVIDGMTLNGCGRSV</sequence>
<keyword evidence="4" id="KW-1185">Reference proteome</keyword>
<evidence type="ECO:0000256" key="2">
    <source>
        <dbReference type="SAM" id="SignalP"/>
    </source>
</evidence>
<dbReference type="AlphaFoldDB" id="A0A6I6MLZ5"/>
<dbReference type="EMBL" id="CP047045">
    <property type="protein sequence ID" value="QGZ94246.1"/>
    <property type="molecule type" value="Genomic_DNA"/>
</dbReference>
<keyword evidence="2" id="KW-0732">Signal</keyword>
<dbReference type="RefSeq" id="WP_158765196.1">
    <property type="nucleotide sequence ID" value="NZ_CP047045.1"/>
</dbReference>
<feature type="region of interest" description="Disordered" evidence="1">
    <location>
        <begin position="17"/>
        <end position="48"/>
    </location>
</feature>
<evidence type="ECO:0000256" key="1">
    <source>
        <dbReference type="SAM" id="MobiDB-lite"/>
    </source>
</evidence>
<protein>
    <submittedName>
        <fullName evidence="3">Putative membrane protein</fullName>
    </submittedName>
</protein>
<reference evidence="4" key="1">
    <citation type="submission" date="2019-12" db="EMBL/GenBank/DDBJ databases">
        <title>Complete genome of Terracaulis silvestris 0127_4.</title>
        <authorList>
            <person name="Vieira S."/>
            <person name="Riedel T."/>
            <person name="Sproer C."/>
            <person name="Pascual J."/>
            <person name="Boedeker C."/>
            <person name="Overmann J."/>
        </authorList>
    </citation>
    <scope>NUCLEOTIDE SEQUENCE [LARGE SCALE GENOMIC DNA]</scope>
    <source>
        <strain evidence="4">0127_4</strain>
    </source>
</reference>
<feature type="chain" id="PRO_5026024886" evidence="2">
    <location>
        <begin position="20"/>
        <end position="155"/>
    </location>
</feature>
<accession>A0A6I6MLZ5</accession>
<evidence type="ECO:0000313" key="4">
    <source>
        <dbReference type="Proteomes" id="UP000431269"/>
    </source>
</evidence>
<gene>
    <name evidence="3" type="ORF">DSM104635_01062</name>
</gene>
<feature type="signal peptide" evidence="2">
    <location>
        <begin position="1"/>
        <end position="19"/>
    </location>
</feature>
<feature type="compositionally biased region" description="Low complexity" evidence="1">
    <location>
        <begin position="17"/>
        <end position="38"/>
    </location>
</feature>
<evidence type="ECO:0000313" key="3">
    <source>
        <dbReference type="EMBL" id="QGZ94246.1"/>
    </source>
</evidence>
<dbReference type="KEGG" id="tsv:DSM104635_01062"/>